<evidence type="ECO:0000256" key="2">
    <source>
        <dbReference type="ARBA" id="ARBA00008445"/>
    </source>
</evidence>
<name>A0A6S6SCA0_9GAMM</name>
<dbReference type="AlphaFoldDB" id="A0A6S6SCA0"/>
<feature type="compositionally biased region" description="Low complexity" evidence="12">
    <location>
        <begin position="126"/>
        <end position="159"/>
    </location>
</feature>
<feature type="region of interest" description="Disordered" evidence="12">
    <location>
        <begin position="95"/>
        <end position="159"/>
    </location>
</feature>
<dbReference type="GO" id="GO:0009306">
    <property type="term" value="P:protein secretion"/>
    <property type="evidence" value="ECO:0007669"/>
    <property type="project" value="UniProtKB-UniRule"/>
</dbReference>
<keyword evidence="6 11" id="KW-0812">Transmembrane</keyword>
<proteinExistence type="inferred from homology"/>
<evidence type="ECO:0000256" key="1">
    <source>
        <dbReference type="ARBA" id="ARBA00004651"/>
    </source>
</evidence>
<dbReference type="GO" id="GO:0065002">
    <property type="term" value="P:intracellular protein transmembrane transport"/>
    <property type="evidence" value="ECO:0007669"/>
    <property type="project" value="TreeGrafter"/>
</dbReference>
<evidence type="ECO:0000256" key="9">
    <source>
        <dbReference type="ARBA" id="ARBA00023010"/>
    </source>
</evidence>
<evidence type="ECO:0000256" key="10">
    <source>
        <dbReference type="ARBA" id="ARBA00023136"/>
    </source>
</evidence>
<evidence type="ECO:0000256" key="11">
    <source>
        <dbReference type="RuleBase" id="RU365087"/>
    </source>
</evidence>
<reference evidence="13" key="1">
    <citation type="submission" date="2020-01" db="EMBL/GenBank/DDBJ databases">
        <authorList>
            <person name="Meier V. D."/>
            <person name="Meier V D."/>
        </authorList>
    </citation>
    <scope>NUCLEOTIDE SEQUENCE</scope>
    <source>
        <strain evidence="13">HLG_WM_MAG_09</strain>
    </source>
</reference>
<evidence type="ECO:0000256" key="12">
    <source>
        <dbReference type="SAM" id="MobiDB-lite"/>
    </source>
</evidence>
<dbReference type="GO" id="GO:0015450">
    <property type="term" value="F:protein-transporting ATPase activity"/>
    <property type="evidence" value="ECO:0007669"/>
    <property type="project" value="UniProtKB-UniRule"/>
</dbReference>
<organism evidence="13">
    <name type="scientific">uncultured Thiotrichaceae bacterium</name>
    <dbReference type="NCBI Taxonomy" id="298394"/>
    <lineage>
        <taxon>Bacteria</taxon>
        <taxon>Pseudomonadati</taxon>
        <taxon>Pseudomonadota</taxon>
        <taxon>Gammaproteobacteria</taxon>
        <taxon>Thiotrichales</taxon>
        <taxon>Thiotrichaceae</taxon>
        <taxon>environmental samples</taxon>
    </lineage>
</organism>
<dbReference type="Pfam" id="PF03840">
    <property type="entry name" value="SecG"/>
    <property type="match status" value="1"/>
</dbReference>
<keyword evidence="5 11" id="KW-1003">Cell membrane</keyword>
<keyword evidence="9 11" id="KW-0811">Translocation</keyword>
<dbReference type="PANTHER" id="PTHR34182:SF1">
    <property type="entry name" value="PROTEIN-EXPORT MEMBRANE PROTEIN SECG"/>
    <property type="match status" value="1"/>
</dbReference>
<dbReference type="GO" id="GO:0043952">
    <property type="term" value="P:protein transport by the Sec complex"/>
    <property type="evidence" value="ECO:0007669"/>
    <property type="project" value="TreeGrafter"/>
</dbReference>
<keyword evidence="7 11" id="KW-0653">Protein transport</keyword>
<dbReference type="NCBIfam" id="TIGR00810">
    <property type="entry name" value="secG"/>
    <property type="match status" value="1"/>
</dbReference>
<dbReference type="InterPro" id="IPR004692">
    <property type="entry name" value="SecG"/>
</dbReference>
<comment type="similarity">
    <text evidence="2 11">Belongs to the SecG family.</text>
</comment>
<comment type="subcellular location">
    <subcellularLocation>
        <location evidence="1 11">Cell membrane</location>
        <topology evidence="1 11">Multi-pass membrane protein</topology>
    </subcellularLocation>
</comment>
<evidence type="ECO:0000256" key="4">
    <source>
        <dbReference type="ARBA" id="ARBA00022448"/>
    </source>
</evidence>
<dbReference type="GO" id="GO:0005886">
    <property type="term" value="C:plasma membrane"/>
    <property type="evidence" value="ECO:0007669"/>
    <property type="project" value="UniProtKB-SubCell"/>
</dbReference>
<dbReference type="PRINTS" id="PR01651">
    <property type="entry name" value="SECGEXPORT"/>
</dbReference>
<evidence type="ECO:0000256" key="6">
    <source>
        <dbReference type="ARBA" id="ARBA00022692"/>
    </source>
</evidence>
<dbReference type="EMBL" id="CACVAT010000062">
    <property type="protein sequence ID" value="CAA6803846.1"/>
    <property type="molecule type" value="Genomic_DNA"/>
</dbReference>
<evidence type="ECO:0000313" key="13">
    <source>
        <dbReference type="EMBL" id="CAA6803846.1"/>
    </source>
</evidence>
<keyword evidence="10 11" id="KW-0472">Membrane</keyword>
<evidence type="ECO:0000256" key="8">
    <source>
        <dbReference type="ARBA" id="ARBA00022989"/>
    </source>
</evidence>
<feature type="transmembrane region" description="Helical" evidence="11">
    <location>
        <begin position="52"/>
        <end position="75"/>
    </location>
</feature>
<evidence type="ECO:0000256" key="5">
    <source>
        <dbReference type="ARBA" id="ARBA00022475"/>
    </source>
</evidence>
<keyword evidence="4 11" id="KW-0813">Transport</keyword>
<evidence type="ECO:0000256" key="3">
    <source>
        <dbReference type="ARBA" id="ARBA00017876"/>
    </source>
</evidence>
<sequence>MFYNILLIVQVIVSIGIIALVLMQQGKGADAGAAFGSGASGSVFGSQGSANFLSRATAILATVFFLNSITLAWLVSNRATEFSSVVDAFQAEETVPAQQAPVTEGSEVPAVPGQEASSTDQASEVPAQQTEVPAAEATEVPAAPAAATESSEVPAAPKE</sequence>
<gene>
    <name evidence="13" type="ORF">HELGO_WM10837</name>
</gene>
<dbReference type="PANTHER" id="PTHR34182">
    <property type="entry name" value="PROTEIN-EXPORT MEMBRANE PROTEIN SECG"/>
    <property type="match status" value="1"/>
</dbReference>
<keyword evidence="8 11" id="KW-1133">Transmembrane helix</keyword>
<comment type="function">
    <text evidence="11">Involved in protein export. Participates in an early event of protein translocation.</text>
</comment>
<evidence type="ECO:0000256" key="7">
    <source>
        <dbReference type="ARBA" id="ARBA00022927"/>
    </source>
</evidence>
<accession>A0A6S6SCA0</accession>
<comment type="caution">
    <text evidence="11">Lacks conserved residue(s) required for the propagation of feature annotation.</text>
</comment>
<protein>
    <recommendedName>
        <fullName evidence="3 11">Protein-export membrane protein SecG</fullName>
    </recommendedName>
</protein>